<dbReference type="KEGG" id="dsc:ABOD76_13930"/>
<keyword evidence="4 7" id="KW-0067">ATP-binding</keyword>
<dbReference type="CDD" id="cd03224">
    <property type="entry name" value="ABC_TM1139_LivF_branched"/>
    <property type="match status" value="1"/>
</dbReference>
<evidence type="ECO:0000256" key="3">
    <source>
        <dbReference type="ARBA" id="ARBA00022741"/>
    </source>
</evidence>
<dbReference type="AlphaFoldDB" id="A0AAU7U7V9"/>
<evidence type="ECO:0000256" key="5">
    <source>
        <dbReference type="ARBA" id="ARBA00022970"/>
    </source>
</evidence>
<keyword evidence="3" id="KW-0547">Nucleotide-binding</keyword>
<dbReference type="InterPro" id="IPR017871">
    <property type="entry name" value="ABC_transporter-like_CS"/>
</dbReference>
<comment type="similarity">
    <text evidence="1">Belongs to the ABC transporter superfamily.</text>
</comment>
<accession>A0AAU7U7V9</accession>
<dbReference type="GO" id="GO:0015807">
    <property type="term" value="P:L-amino acid transport"/>
    <property type="evidence" value="ECO:0007669"/>
    <property type="project" value="TreeGrafter"/>
</dbReference>
<reference evidence="7" key="1">
    <citation type="submission" date="2024-06" db="EMBL/GenBank/DDBJ databases">
        <title>Draft Genome Sequence of Deinococcus sonorensis Type Strain KR-87, a Biofilm Producing Representative of the Genus Deinococcus.</title>
        <authorList>
            <person name="Boren L.S."/>
            <person name="Grosso R.A."/>
            <person name="Hugenberg-Cox A.N."/>
            <person name="Hill J.T.E."/>
            <person name="Albert C.M."/>
            <person name="Tuohy J.M."/>
        </authorList>
    </citation>
    <scope>NUCLEOTIDE SEQUENCE</scope>
    <source>
        <strain evidence="7">KR-87</strain>
    </source>
</reference>
<dbReference type="PROSITE" id="PS50893">
    <property type="entry name" value="ABC_TRANSPORTER_2"/>
    <property type="match status" value="1"/>
</dbReference>
<dbReference type="InterPro" id="IPR003593">
    <property type="entry name" value="AAA+_ATPase"/>
</dbReference>
<dbReference type="SMART" id="SM00382">
    <property type="entry name" value="AAA"/>
    <property type="match status" value="1"/>
</dbReference>
<dbReference type="InterPro" id="IPR027417">
    <property type="entry name" value="P-loop_NTPase"/>
</dbReference>
<evidence type="ECO:0000256" key="1">
    <source>
        <dbReference type="ARBA" id="ARBA00005417"/>
    </source>
</evidence>
<evidence type="ECO:0000313" key="7">
    <source>
        <dbReference type="EMBL" id="XBV84537.1"/>
    </source>
</evidence>
<sequence length="242" mass="25871">MSEGQGQTLEVRGLSVRYGAYTALHSVSLEVHPGEIVVLLGANGAGKSSLFRTLSGLQRPSSGDALYGGQPLTLGRPERCVALGVAQCPEGRLLFPQLSVEKNLRLGAFVHRREARGNESELQRVYSLFPILADKRHDPAGSLSGGQQQMVAIGRALMARPKVLLLDEPSLGLAPLVVDQVFGAVQQVNEAGVSVLLAEQNAFAALSIAHRAYVMEGGHVTIQGSRDELLHDDRVRSAYLGM</sequence>
<dbReference type="Gene3D" id="3.40.50.300">
    <property type="entry name" value="P-loop containing nucleotide triphosphate hydrolases"/>
    <property type="match status" value="1"/>
</dbReference>
<evidence type="ECO:0000256" key="2">
    <source>
        <dbReference type="ARBA" id="ARBA00022448"/>
    </source>
</evidence>
<organism evidence="7">
    <name type="scientific">Deinococcus sonorensis KR-87</name>
    <dbReference type="NCBI Taxonomy" id="694439"/>
    <lineage>
        <taxon>Bacteria</taxon>
        <taxon>Thermotogati</taxon>
        <taxon>Deinococcota</taxon>
        <taxon>Deinococci</taxon>
        <taxon>Deinococcales</taxon>
        <taxon>Deinococcaceae</taxon>
        <taxon>Deinococcus</taxon>
    </lineage>
</organism>
<dbReference type="SUPFAM" id="SSF52540">
    <property type="entry name" value="P-loop containing nucleoside triphosphate hydrolases"/>
    <property type="match status" value="1"/>
</dbReference>
<dbReference type="RefSeq" id="WP_350242574.1">
    <property type="nucleotide sequence ID" value="NZ_CP158299.1"/>
</dbReference>
<keyword evidence="2" id="KW-0813">Transport</keyword>
<proteinExistence type="inferred from homology"/>
<dbReference type="Pfam" id="PF00005">
    <property type="entry name" value="ABC_tran"/>
    <property type="match status" value="1"/>
</dbReference>
<dbReference type="PROSITE" id="PS00211">
    <property type="entry name" value="ABC_TRANSPORTER_1"/>
    <property type="match status" value="1"/>
</dbReference>
<name>A0AAU7U7V9_9DEIO</name>
<protein>
    <submittedName>
        <fullName evidence="7">ABC transporter ATP-binding protein</fullName>
    </submittedName>
</protein>
<dbReference type="PANTHER" id="PTHR43820:SF4">
    <property type="entry name" value="HIGH-AFFINITY BRANCHED-CHAIN AMINO ACID TRANSPORT ATP-BINDING PROTEIN LIVF"/>
    <property type="match status" value="1"/>
</dbReference>
<dbReference type="InterPro" id="IPR003439">
    <property type="entry name" value="ABC_transporter-like_ATP-bd"/>
</dbReference>
<gene>
    <name evidence="7" type="ORF">ABOD76_13930</name>
</gene>
<dbReference type="EMBL" id="CP158299">
    <property type="protein sequence ID" value="XBV84537.1"/>
    <property type="molecule type" value="Genomic_DNA"/>
</dbReference>
<keyword evidence="5" id="KW-0029">Amino-acid transport</keyword>
<dbReference type="PANTHER" id="PTHR43820">
    <property type="entry name" value="HIGH-AFFINITY BRANCHED-CHAIN AMINO ACID TRANSPORT ATP-BINDING PROTEIN LIVF"/>
    <property type="match status" value="1"/>
</dbReference>
<dbReference type="GO" id="GO:0015658">
    <property type="term" value="F:branched-chain amino acid transmembrane transporter activity"/>
    <property type="evidence" value="ECO:0007669"/>
    <property type="project" value="TreeGrafter"/>
</dbReference>
<evidence type="ECO:0000259" key="6">
    <source>
        <dbReference type="PROSITE" id="PS50893"/>
    </source>
</evidence>
<dbReference type="GO" id="GO:0016887">
    <property type="term" value="F:ATP hydrolysis activity"/>
    <property type="evidence" value="ECO:0007669"/>
    <property type="project" value="InterPro"/>
</dbReference>
<feature type="domain" description="ABC transporter" evidence="6">
    <location>
        <begin position="9"/>
        <end position="242"/>
    </location>
</feature>
<dbReference type="InterPro" id="IPR052156">
    <property type="entry name" value="BCAA_Transport_ATP-bd_LivF"/>
</dbReference>
<evidence type="ECO:0000256" key="4">
    <source>
        <dbReference type="ARBA" id="ARBA00022840"/>
    </source>
</evidence>
<dbReference type="GO" id="GO:0005524">
    <property type="term" value="F:ATP binding"/>
    <property type="evidence" value="ECO:0007669"/>
    <property type="project" value="UniProtKB-KW"/>
</dbReference>